<sequence length="94" mass="10600">MGGDYAGLPAMDWSQYDTFPGSFEKCSLVTAALTHLGLYILMLLGFVNQLLFRPKVATERNREFAGGPRVSHMLKVIVDRKRVRPAREAREVMT</sequence>
<keyword evidence="3" id="KW-1185">Reference proteome</keyword>
<dbReference type="AlphaFoldDB" id="A0A194PU27"/>
<keyword evidence="1" id="KW-0472">Membrane</keyword>
<protein>
    <submittedName>
        <fullName evidence="2">Uncharacterized protein</fullName>
    </submittedName>
</protein>
<gene>
    <name evidence="2" type="ORF">RR46_05041</name>
</gene>
<keyword evidence="1" id="KW-1133">Transmembrane helix</keyword>
<feature type="transmembrane region" description="Helical" evidence="1">
    <location>
        <begin position="28"/>
        <end position="52"/>
    </location>
</feature>
<dbReference type="EMBL" id="KQ459592">
    <property type="protein sequence ID" value="KPI96916.1"/>
    <property type="molecule type" value="Genomic_DNA"/>
</dbReference>
<organism evidence="2 3">
    <name type="scientific">Papilio xuthus</name>
    <name type="common">Asian swallowtail butterfly</name>
    <dbReference type="NCBI Taxonomy" id="66420"/>
    <lineage>
        <taxon>Eukaryota</taxon>
        <taxon>Metazoa</taxon>
        <taxon>Ecdysozoa</taxon>
        <taxon>Arthropoda</taxon>
        <taxon>Hexapoda</taxon>
        <taxon>Insecta</taxon>
        <taxon>Pterygota</taxon>
        <taxon>Neoptera</taxon>
        <taxon>Endopterygota</taxon>
        <taxon>Lepidoptera</taxon>
        <taxon>Glossata</taxon>
        <taxon>Ditrysia</taxon>
        <taxon>Papilionoidea</taxon>
        <taxon>Papilionidae</taxon>
        <taxon>Papilioninae</taxon>
        <taxon>Papilio</taxon>
    </lineage>
</organism>
<reference evidence="2 3" key="1">
    <citation type="journal article" date="2015" name="Nat. Commun.">
        <title>Outbred genome sequencing and CRISPR/Cas9 gene editing in butterflies.</title>
        <authorList>
            <person name="Li X."/>
            <person name="Fan D."/>
            <person name="Zhang W."/>
            <person name="Liu G."/>
            <person name="Zhang L."/>
            <person name="Zhao L."/>
            <person name="Fang X."/>
            <person name="Chen L."/>
            <person name="Dong Y."/>
            <person name="Chen Y."/>
            <person name="Ding Y."/>
            <person name="Zhao R."/>
            <person name="Feng M."/>
            <person name="Zhu Y."/>
            <person name="Feng Y."/>
            <person name="Jiang X."/>
            <person name="Zhu D."/>
            <person name="Xiang H."/>
            <person name="Feng X."/>
            <person name="Li S."/>
            <person name="Wang J."/>
            <person name="Zhang G."/>
            <person name="Kronforst M.R."/>
            <person name="Wang W."/>
        </authorList>
    </citation>
    <scope>NUCLEOTIDE SEQUENCE [LARGE SCALE GENOMIC DNA]</scope>
    <source>
        <strain evidence="2">Ya'a_city_454_Px</strain>
        <tissue evidence="2">Whole body</tissue>
    </source>
</reference>
<evidence type="ECO:0000256" key="1">
    <source>
        <dbReference type="SAM" id="Phobius"/>
    </source>
</evidence>
<proteinExistence type="predicted"/>
<evidence type="ECO:0000313" key="3">
    <source>
        <dbReference type="Proteomes" id="UP000053268"/>
    </source>
</evidence>
<dbReference type="STRING" id="66420.A0A194PU27"/>
<name>A0A194PU27_PAPXU</name>
<evidence type="ECO:0000313" key="2">
    <source>
        <dbReference type="EMBL" id="KPI96916.1"/>
    </source>
</evidence>
<keyword evidence="1" id="KW-0812">Transmembrane</keyword>
<dbReference type="Proteomes" id="UP000053268">
    <property type="component" value="Unassembled WGS sequence"/>
</dbReference>
<accession>A0A194PU27</accession>